<gene>
    <name evidence="7" type="primary">prkC_2</name>
    <name evidence="7" type="ORF">ROA7745_02853</name>
</gene>
<evidence type="ECO:0000313" key="8">
    <source>
        <dbReference type="Proteomes" id="UP000193224"/>
    </source>
</evidence>
<dbReference type="CDD" id="cd14014">
    <property type="entry name" value="STKc_PknB_like"/>
    <property type="match status" value="1"/>
</dbReference>
<keyword evidence="3 7" id="KW-0418">Kinase</keyword>
<name>A0A1X7BUV1_9RHOB</name>
<dbReference type="PANTHER" id="PTHR43289">
    <property type="entry name" value="MITOGEN-ACTIVATED PROTEIN KINASE KINASE KINASE 20-RELATED"/>
    <property type="match status" value="1"/>
</dbReference>
<dbReference type="Gene3D" id="1.10.510.10">
    <property type="entry name" value="Transferase(Phosphotransferase) domain 1"/>
    <property type="match status" value="1"/>
</dbReference>
<sequence length="791" mass="84667">MSVAKKEPEVVEDDREFTPNGEMSAEGLDSEQLLDELQPGTVLLHGQYTITKFLNNGGFGITYLAKDSLDRDVVIKECFPGAFCRRTNTIVKARSRAHQGELKSIIRLFVQEARSLSNLEHPNIVGVHQIFEDNDTAYMAIDFVDGKDLLEIIDSDDKSLSPDEIVGVTRKLLEAIGFVHSHDILHRDISPDNILIDSTGEPILIDFGAAREHATNTNRALSALRVVKDGYSPQEFYIAGGEQGPWSDLYSFAASLYHAISQEAPVNGQQRLAALAEQKEDPYKKLAGRFPGYPAGFLEAIDKAMNAMPDKRMRSAADWLAYLDDAQAQGSDAQSATENEAKYDPAIEASIKTIIQASVDDQDDVEADNLEESAENVVASIAARPAEVEPASTAPIEPAVAAAIQDKPRSRALLMAGVSLVVLASVAGYVMLQSDGAQPVAQELQAEVAATAVTDDVTEATDNAIDDATIVAALTSEDADVAVGADTVEAVTDVATEGAAEPVEEIVAAAVAEAETDAPTVETAGAAEEPAEVTAMIAEALPEADEVAAIEEEEVAGIATEVEAETVIAAEAEVVTAAVVLTETQLPQPIAPQQITLSVWDVVMPFDVSLQRVRSAETALITQIDPDADLGIAGDWIREGTVIYAVNEVPLDGKFGVASLILNGLNVDPDGYARAGVRFKDAGTQRFERGLLTVQVVRDVWLADGTNIRFSQVEGKWVAEVHAVGANTSGSIQKGDILLMETVTGTKIDTPEDLESIYSKLVENEIEAARFEVRRNDTTSVAELFLARGQS</sequence>
<accession>A0A1X7BUV1</accession>
<evidence type="ECO:0000256" key="4">
    <source>
        <dbReference type="ARBA" id="ARBA00022840"/>
    </source>
</evidence>
<protein>
    <submittedName>
        <fullName evidence="7">Serine/threonine-protein kinase PrkC</fullName>
        <ecNumber evidence="7">2.7.11.1</ecNumber>
    </submittedName>
</protein>
<dbReference type="EC" id="2.7.11.1" evidence="7"/>
<reference evidence="7 8" key="1">
    <citation type="submission" date="2017-03" db="EMBL/GenBank/DDBJ databases">
        <authorList>
            <person name="Afonso C.L."/>
            <person name="Miller P.J."/>
            <person name="Scott M.A."/>
            <person name="Spackman E."/>
            <person name="Goraichik I."/>
            <person name="Dimitrov K.M."/>
            <person name="Suarez D.L."/>
            <person name="Swayne D.E."/>
        </authorList>
    </citation>
    <scope>NUCLEOTIDE SEQUENCE [LARGE SCALE GENOMIC DNA]</scope>
    <source>
        <strain evidence="7 8">CECT 7745</strain>
    </source>
</reference>
<dbReference type="Proteomes" id="UP000193224">
    <property type="component" value="Unassembled WGS sequence"/>
</dbReference>
<keyword evidence="4" id="KW-0067">ATP-binding</keyword>
<dbReference type="GO" id="GO:0004674">
    <property type="term" value="F:protein serine/threonine kinase activity"/>
    <property type="evidence" value="ECO:0007669"/>
    <property type="project" value="UniProtKB-EC"/>
</dbReference>
<evidence type="ECO:0000256" key="5">
    <source>
        <dbReference type="SAM" id="MobiDB-lite"/>
    </source>
</evidence>
<dbReference type="RefSeq" id="WP_085800973.1">
    <property type="nucleotide sequence ID" value="NZ_FWXB01000011.1"/>
</dbReference>
<dbReference type="InterPro" id="IPR008266">
    <property type="entry name" value="Tyr_kinase_AS"/>
</dbReference>
<dbReference type="InterPro" id="IPR000719">
    <property type="entry name" value="Prot_kinase_dom"/>
</dbReference>
<feature type="domain" description="Protein kinase" evidence="6">
    <location>
        <begin position="48"/>
        <end position="323"/>
    </location>
</feature>
<dbReference type="EMBL" id="FWXB01000011">
    <property type="protein sequence ID" value="SMC13019.1"/>
    <property type="molecule type" value="Genomic_DNA"/>
</dbReference>
<dbReference type="SUPFAM" id="SSF56112">
    <property type="entry name" value="Protein kinase-like (PK-like)"/>
    <property type="match status" value="1"/>
</dbReference>
<dbReference type="GO" id="GO:0005524">
    <property type="term" value="F:ATP binding"/>
    <property type="evidence" value="ECO:0007669"/>
    <property type="project" value="UniProtKB-KW"/>
</dbReference>
<keyword evidence="2" id="KW-0547">Nucleotide-binding</keyword>
<keyword evidence="8" id="KW-1185">Reference proteome</keyword>
<dbReference type="PANTHER" id="PTHR43289:SF34">
    <property type="entry name" value="SERINE_THREONINE-PROTEIN KINASE YBDM-RELATED"/>
    <property type="match status" value="1"/>
</dbReference>
<dbReference type="PROSITE" id="PS50011">
    <property type="entry name" value="PROTEIN_KINASE_DOM"/>
    <property type="match status" value="1"/>
</dbReference>
<evidence type="ECO:0000256" key="3">
    <source>
        <dbReference type="ARBA" id="ARBA00022777"/>
    </source>
</evidence>
<evidence type="ECO:0000256" key="1">
    <source>
        <dbReference type="ARBA" id="ARBA00022679"/>
    </source>
</evidence>
<dbReference type="InterPro" id="IPR011009">
    <property type="entry name" value="Kinase-like_dom_sf"/>
</dbReference>
<dbReference type="PROSITE" id="PS00109">
    <property type="entry name" value="PROTEIN_KINASE_TYR"/>
    <property type="match status" value="1"/>
</dbReference>
<feature type="region of interest" description="Disordered" evidence="5">
    <location>
        <begin position="1"/>
        <end position="29"/>
    </location>
</feature>
<keyword evidence="1 7" id="KW-0808">Transferase</keyword>
<dbReference type="Pfam" id="PF00069">
    <property type="entry name" value="Pkinase"/>
    <property type="match status" value="1"/>
</dbReference>
<dbReference type="AlphaFoldDB" id="A0A1X7BUV1"/>
<organism evidence="7 8">
    <name type="scientific">Roseovarius aestuarii</name>
    <dbReference type="NCBI Taxonomy" id="475083"/>
    <lineage>
        <taxon>Bacteria</taxon>
        <taxon>Pseudomonadati</taxon>
        <taxon>Pseudomonadota</taxon>
        <taxon>Alphaproteobacteria</taxon>
        <taxon>Rhodobacterales</taxon>
        <taxon>Roseobacteraceae</taxon>
        <taxon>Roseovarius</taxon>
    </lineage>
</organism>
<proteinExistence type="predicted"/>
<evidence type="ECO:0000313" key="7">
    <source>
        <dbReference type="EMBL" id="SMC13019.1"/>
    </source>
</evidence>
<evidence type="ECO:0000259" key="6">
    <source>
        <dbReference type="PROSITE" id="PS50011"/>
    </source>
</evidence>
<dbReference type="Gene3D" id="3.30.200.20">
    <property type="entry name" value="Phosphorylase Kinase, domain 1"/>
    <property type="match status" value="1"/>
</dbReference>
<evidence type="ECO:0000256" key="2">
    <source>
        <dbReference type="ARBA" id="ARBA00022741"/>
    </source>
</evidence>